<dbReference type="Proteomes" id="UP000813462">
    <property type="component" value="Unassembled WGS sequence"/>
</dbReference>
<comment type="catalytic activity">
    <reaction evidence="1">
        <text>ATP + H2O = ADP + phosphate + H(+)</text>
        <dbReference type="Rhea" id="RHEA:13065"/>
        <dbReference type="ChEBI" id="CHEBI:15377"/>
        <dbReference type="ChEBI" id="CHEBI:15378"/>
        <dbReference type="ChEBI" id="CHEBI:30616"/>
        <dbReference type="ChEBI" id="CHEBI:43474"/>
        <dbReference type="ChEBI" id="CHEBI:456216"/>
        <dbReference type="EC" id="5.6.2.3"/>
    </reaction>
</comment>
<feature type="domain" description="DNA helicase Pif1-like DEAD-box helicase" evidence="2">
    <location>
        <begin position="36"/>
        <end position="179"/>
    </location>
</feature>
<keyword evidence="1" id="KW-0234">DNA repair</keyword>
<keyword evidence="1" id="KW-0347">Helicase</keyword>
<dbReference type="SUPFAM" id="SSF52540">
    <property type="entry name" value="P-loop containing nucleoside triphosphate hydrolases"/>
    <property type="match status" value="2"/>
</dbReference>
<keyword evidence="1" id="KW-0547">Nucleotide-binding</keyword>
<dbReference type="GO" id="GO:0000723">
    <property type="term" value="P:telomere maintenance"/>
    <property type="evidence" value="ECO:0007669"/>
    <property type="project" value="InterPro"/>
</dbReference>
<dbReference type="Gene3D" id="3.40.50.300">
    <property type="entry name" value="P-loop containing nucleotide triphosphate hydrolases"/>
    <property type="match status" value="1"/>
</dbReference>
<protein>
    <recommendedName>
        <fullName evidence="1">ATP-dependent DNA helicase</fullName>
        <ecNumber evidence="1">5.6.2.3</ecNumber>
    </recommendedName>
</protein>
<dbReference type="CDD" id="cd18809">
    <property type="entry name" value="SF1_C_RecD"/>
    <property type="match status" value="1"/>
</dbReference>
<organism evidence="3 4">
    <name type="scientific">Ziziphus jujuba var. spinosa</name>
    <dbReference type="NCBI Taxonomy" id="714518"/>
    <lineage>
        <taxon>Eukaryota</taxon>
        <taxon>Viridiplantae</taxon>
        <taxon>Streptophyta</taxon>
        <taxon>Embryophyta</taxon>
        <taxon>Tracheophyta</taxon>
        <taxon>Spermatophyta</taxon>
        <taxon>Magnoliopsida</taxon>
        <taxon>eudicotyledons</taxon>
        <taxon>Gunneridae</taxon>
        <taxon>Pentapetalae</taxon>
        <taxon>rosids</taxon>
        <taxon>fabids</taxon>
        <taxon>Rosales</taxon>
        <taxon>Rhamnaceae</taxon>
        <taxon>Paliureae</taxon>
        <taxon>Ziziphus</taxon>
    </lineage>
</organism>
<dbReference type="GO" id="GO:0043139">
    <property type="term" value="F:5'-3' DNA helicase activity"/>
    <property type="evidence" value="ECO:0007669"/>
    <property type="project" value="UniProtKB-EC"/>
</dbReference>
<proteinExistence type="inferred from homology"/>
<evidence type="ECO:0000256" key="1">
    <source>
        <dbReference type="RuleBase" id="RU363044"/>
    </source>
</evidence>
<dbReference type="PANTHER" id="PTHR47642:SF5">
    <property type="entry name" value="ATP-DEPENDENT DNA HELICASE"/>
    <property type="match status" value="1"/>
</dbReference>
<dbReference type="EC" id="5.6.2.3" evidence="1"/>
<keyword evidence="1" id="KW-0227">DNA damage</keyword>
<dbReference type="InterPro" id="IPR010285">
    <property type="entry name" value="DNA_helicase_pif1-like_DEAD"/>
</dbReference>
<sequence length="442" mass="49655">MHHAVSLKTLLQLSEADSLKNPTLIEHLIKTLGQKRYEPSNVFVTAATGVAACAISGQTLHSFSGIKHMKADRELLLQSVLSNKQACRRWKKAKALVIDEISMVSAKMFEDLEYIARVIRDVDEVWGGIQLVVGGDFFQLPPIIRPPDPLGKEFAFEADCWNSSFDLQVEQTQIFRQSDLQLIKILQGIRRGEIDPSDLECLEEVCCSKTKPDDSVVQLFPRIEDVATVNEERMEKLNNEIVVYTAVDSGIDKWKRQLGKGIAPDEIGLCEKARVMLIKNVKTWRGLVNGATGTILGFVEPEERDVTDICKDGLLPLVKFDSGQTMVVEPETWEVREGDVVRASRKQIPLILAWSLSIHKCQGMTLDRLHTDLSRAFGYGMVYVALSRVRSFEGLHLSGFDSSKIQAHPKVLKFYKNFVSEQYKEIEDDCAGKAHHISRGNT</sequence>
<comment type="caution">
    <text evidence="3">The sequence shown here is derived from an EMBL/GenBank/DDBJ whole genome shotgun (WGS) entry which is preliminary data.</text>
</comment>
<dbReference type="PANTHER" id="PTHR47642">
    <property type="entry name" value="ATP-DEPENDENT DNA HELICASE"/>
    <property type="match status" value="1"/>
</dbReference>
<evidence type="ECO:0000313" key="3">
    <source>
        <dbReference type="EMBL" id="KAH7533756.1"/>
    </source>
</evidence>
<keyword evidence="1" id="KW-0067">ATP-binding</keyword>
<gene>
    <name evidence="3" type="ORF">FEM48_Zijuj04G0165500</name>
</gene>
<evidence type="ECO:0000313" key="4">
    <source>
        <dbReference type="Proteomes" id="UP000813462"/>
    </source>
</evidence>
<keyword evidence="1" id="KW-0233">DNA recombination</keyword>
<reference evidence="3" key="1">
    <citation type="journal article" date="2021" name="Front. Plant Sci.">
        <title>Chromosome-Scale Genome Assembly for Chinese Sour Jujube and Insights Into Its Genome Evolution and Domestication Signature.</title>
        <authorList>
            <person name="Shen L.-Y."/>
            <person name="Luo H."/>
            <person name="Wang X.-L."/>
            <person name="Wang X.-M."/>
            <person name="Qiu X.-J."/>
            <person name="Liu H."/>
            <person name="Zhou S.-S."/>
            <person name="Jia K.-H."/>
            <person name="Nie S."/>
            <person name="Bao Y.-T."/>
            <person name="Zhang R.-G."/>
            <person name="Yun Q.-Z."/>
            <person name="Chai Y.-H."/>
            <person name="Lu J.-Y."/>
            <person name="Li Y."/>
            <person name="Zhao S.-W."/>
            <person name="Mao J.-F."/>
            <person name="Jia S.-G."/>
            <person name="Mao Y.-M."/>
        </authorList>
    </citation>
    <scope>NUCLEOTIDE SEQUENCE</scope>
    <source>
        <strain evidence="3">AT0</strain>
        <tissue evidence="3">Leaf</tissue>
    </source>
</reference>
<dbReference type="EMBL" id="JAEACU010000004">
    <property type="protein sequence ID" value="KAH7533756.1"/>
    <property type="molecule type" value="Genomic_DNA"/>
</dbReference>
<dbReference type="GO" id="GO:0006310">
    <property type="term" value="P:DNA recombination"/>
    <property type="evidence" value="ECO:0007669"/>
    <property type="project" value="UniProtKB-KW"/>
</dbReference>
<accession>A0A978VKY7</accession>
<name>A0A978VKY7_ZIZJJ</name>
<dbReference type="GO" id="GO:0005524">
    <property type="term" value="F:ATP binding"/>
    <property type="evidence" value="ECO:0007669"/>
    <property type="project" value="UniProtKB-KW"/>
</dbReference>
<comment type="cofactor">
    <cofactor evidence="1">
        <name>Mg(2+)</name>
        <dbReference type="ChEBI" id="CHEBI:18420"/>
    </cofactor>
</comment>
<keyword evidence="1" id="KW-0378">Hydrolase</keyword>
<dbReference type="InterPro" id="IPR051055">
    <property type="entry name" value="PIF1_helicase"/>
</dbReference>
<dbReference type="InterPro" id="IPR027417">
    <property type="entry name" value="P-loop_NTPase"/>
</dbReference>
<comment type="similarity">
    <text evidence="1">Belongs to the helicase family.</text>
</comment>
<evidence type="ECO:0000259" key="2">
    <source>
        <dbReference type="Pfam" id="PF05970"/>
    </source>
</evidence>
<dbReference type="GO" id="GO:0016787">
    <property type="term" value="F:hydrolase activity"/>
    <property type="evidence" value="ECO:0007669"/>
    <property type="project" value="UniProtKB-KW"/>
</dbReference>
<dbReference type="AlphaFoldDB" id="A0A978VKY7"/>
<dbReference type="Pfam" id="PF05970">
    <property type="entry name" value="PIF1"/>
    <property type="match status" value="1"/>
</dbReference>
<dbReference type="GO" id="GO:0006281">
    <property type="term" value="P:DNA repair"/>
    <property type="evidence" value="ECO:0007669"/>
    <property type="project" value="UniProtKB-KW"/>
</dbReference>